<dbReference type="AlphaFoldDB" id="A0AA86V1R6"/>
<reference evidence="1" key="1">
    <citation type="submission" date="2023-06" db="EMBL/GenBank/DDBJ databases">
        <authorList>
            <person name="Kurt Z."/>
        </authorList>
    </citation>
    <scope>NUCLEOTIDE SEQUENCE</scope>
</reference>
<name>A0AA86V1R6_9EUKA</name>
<protein>
    <submittedName>
        <fullName evidence="2">Hypothetical_protein</fullName>
    </submittedName>
</protein>
<proteinExistence type="predicted"/>
<gene>
    <name evidence="2" type="ORF">HINF_LOCUS10341</name>
    <name evidence="1" type="ORF">HINF_LOCUS64904</name>
</gene>
<evidence type="ECO:0000313" key="2">
    <source>
        <dbReference type="EMBL" id="CAL5988370.1"/>
    </source>
</evidence>
<comment type="caution">
    <text evidence="1">The sequence shown here is derived from an EMBL/GenBank/DDBJ whole genome shotgun (WGS) entry which is preliminary data.</text>
</comment>
<sequence length="491" mass="55939">MTSKTLSESGLVPSKQALGVLFAGLALQLRGHLNRAFPNITQCSVLFQIQCKEYTRTYSHFPLLHCLFPPEYSIPNHFRSCLLRFTNCITTLCLSRFLPDSSRNSSASAAGFISGRAWFSCSMASLSSLEIWASKRTFEKQVRKKSYSCFLVLEGTMLATLFQNCWVESASTVLFTRRHSSLSEMSDGTAFPKSLHTWARAALRRACVLSTFVAVCFGCGAADERLWEESPDWESKEPWASLRTRERRPAQYSCRAWALHWWIWDMAVQNSWASGRLSSEIIWTTSSRAACSEAVPEKAYLRDSMVGRAVSWNWTGWRAKAAVASICCGGGKQRKLVFSGNSQVGLFLYQNLKQYLSKIIRWCTKCFYSEVNILLLLHKYDEYGSEVRIPRFNLELTIRARPRILKRLYPELLRSGRNAAVIGNYLQRTQVGFNLESMNQVDSARKMRFCRNVAKYLRSVSDSNSSRFEFGSQIVLDNRANTAQKAERHDL</sequence>
<dbReference type="Proteomes" id="UP001642409">
    <property type="component" value="Unassembled WGS sequence"/>
</dbReference>
<dbReference type="EMBL" id="CAXDID020000022">
    <property type="protein sequence ID" value="CAL5988370.1"/>
    <property type="molecule type" value="Genomic_DNA"/>
</dbReference>
<evidence type="ECO:0000313" key="3">
    <source>
        <dbReference type="Proteomes" id="UP001642409"/>
    </source>
</evidence>
<dbReference type="EMBL" id="CATOUU010001177">
    <property type="protein sequence ID" value="CAI9977259.1"/>
    <property type="molecule type" value="Genomic_DNA"/>
</dbReference>
<reference evidence="2 3" key="2">
    <citation type="submission" date="2024-07" db="EMBL/GenBank/DDBJ databases">
        <authorList>
            <person name="Akdeniz Z."/>
        </authorList>
    </citation>
    <scope>NUCLEOTIDE SEQUENCE [LARGE SCALE GENOMIC DNA]</scope>
</reference>
<keyword evidence="3" id="KW-1185">Reference proteome</keyword>
<evidence type="ECO:0000313" key="1">
    <source>
        <dbReference type="EMBL" id="CAI9977259.1"/>
    </source>
</evidence>
<accession>A0AA86V1R6</accession>
<organism evidence="1">
    <name type="scientific">Hexamita inflata</name>
    <dbReference type="NCBI Taxonomy" id="28002"/>
    <lineage>
        <taxon>Eukaryota</taxon>
        <taxon>Metamonada</taxon>
        <taxon>Diplomonadida</taxon>
        <taxon>Hexamitidae</taxon>
        <taxon>Hexamitinae</taxon>
        <taxon>Hexamita</taxon>
    </lineage>
</organism>